<proteinExistence type="predicted"/>
<dbReference type="EMBL" id="BPVZ01000228">
    <property type="protein sequence ID" value="GKV47468.1"/>
    <property type="molecule type" value="Genomic_DNA"/>
</dbReference>
<keyword evidence="1" id="KW-0732">Signal</keyword>
<gene>
    <name evidence="2" type="ORF">SLEP1_g54371</name>
</gene>
<accession>A0AAV5MC65</accession>
<name>A0AAV5MC65_9ROSI</name>
<keyword evidence="3" id="KW-1185">Reference proteome</keyword>
<evidence type="ECO:0000256" key="1">
    <source>
        <dbReference type="SAM" id="SignalP"/>
    </source>
</evidence>
<comment type="caution">
    <text evidence="2">The sequence shown here is derived from an EMBL/GenBank/DDBJ whole genome shotgun (WGS) entry which is preliminary data.</text>
</comment>
<sequence length="105" mass="10595">MLSTQGCMVLIFQLTEKLLVLAESNERVVEASIGGGGGGGGSGSRTRYGAGGGKTLAFGQATGGSYRFDLLRVAGGYPGRIAPSVKGSQTDASICMVSLNHGVRA</sequence>
<reference evidence="2 3" key="1">
    <citation type="journal article" date="2021" name="Commun. Biol.">
        <title>The genome of Shorea leprosula (Dipterocarpaceae) highlights the ecological relevance of drought in aseasonal tropical rainforests.</title>
        <authorList>
            <person name="Ng K.K.S."/>
            <person name="Kobayashi M.J."/>
            <person name="Fawcett J.A."/>
            <person name="Hatakeyama M."/>
            <person name="Paape T."/>
            <person name="Ng C.H."/>
            <person name="Ang C.C."/>
            <person name="Tnah L.H."/>
            <person name="Lee C.T."/>
            <person name="Nishiyama T."/>
            <person name="Sese J."/>
            <person name="O'Brien M.J."/>
            <person name="Copetti D."/>
            <person name="Mohd Noor M.I."/>
            <person name="Ong R.C."/>
            <person name="Putra M."/>
            <person name="Sireger I.Z."/>
            <person name="Indrioko S."/>
            <person name="Kosugi Y."/>
            <person name="Izuno A."/>
            <person name="Isagi Y."/>
            <person name="Lee S.L."/>
            <person name="Shimizu K.K."/>
        </authorList>
    </citation>
    <scope>NUCLEOTIDE SEQUENCE [LARGE SCALE GENOMIC DNA]</scope>
    <source>
        <strain evidence="2">214</strain>
    </source>
</reference>
<dbReference type="Proteomes" id="UP001054252">
    <property type="component" value="Unassembled WGS sequence"/>
</dbReference>
<organism evidence="2 3">
    <name type="scientific">Rubroshorea leprosula</name>
    <dbReference type="NCBI Taxonomy" id="152421"/>
    <lineage>
        <taxon>Eukaryota</taxon>
        <taxon>Viridiplantae</taxon>
        <taxon>Streptophyta</taxon>
        <taxon>Embryophyta</taxon>
        <taxon>Tracheophyta</taxon>
        <taxon>Spermatophyta</taxon>
        <taxon>Magnoliopsida</taxon>
        <taxon>eudicotyledons</taxon>
        <taxon>Gunneridae</taxon>
        <taxon>Pentapetalae</taxon>
        <taxon>rosids</taxon>
        <taxon>malvids</taxon>
        <taxon>Malvales</taxon>
        <taxon>Dipterocarpaceae</taxon>
        <taxon>Rubroshorea</taxon>
    </lineage>
</organism>
<evidence type="ECO:0000313" key="3">
    <source>
        <dbReference type="Proteomes" id="UP001054252"/>
    </source>
</evidence>
<evidence type="ECO:0000313" key="2">
    <source>
        <dbReference type="EMBL" id="GKV47468.1"/>
    </source>
</evidence>
<dbReference type="AlphaFoldDB" id="A0AAV5MC65"/>
<protein>
    <submittedName>
        <fullName evidence="2">Uncharacterized protein</fullName>
    </submittedName>
</protein>
<feature type="chain" id="PRO_5043473053" evidence="1">
    <location>
        <begin position="23"/>
        <end position="105"/>
    </location>
</feature>
<feature type="signal peptide" evidence="1">
    <location>
        <begin position="1"/>
        <end position="22"/>
    </location>
</feature>